<dbReference type="RefSeq" id="WP_378255902.1">
    <property type="nucleotide sequence ID" value="NZ_JBHSJV010000001.1"/>
</dbReference>
<gene>
    <name evidence="1" type="ORF">ACFSTE_04250</name>
</gene>
<dbReference type="InterPro" id="IPR027961">
    <property type="entry name" value="DUF4442"/>
</dbReference>
<reference evidence="2" key="1">
    <citation type="journal article" date="2019" name="Int. J. Syst. Evol. Microbiol.">
        <title>The Global Catalogue of Microorganisms (GCM) 10K type strain sequencing project: providing services to taxonomists for standard genome sequencing and annotation.</title>
        <authorList>
            <consortium name="The Broad Institute Genomics Platform"/>
            <consortium name="The Broad Institute Genome Sequencing Center for Infectious Disease"/>
            <person name="Wu L."/>
            <person name="Ma J."/>
        </authorList>
    </citation>
    <scope>NUCLEOTIDE SEQUENCE [LARGE SCALE GENOMIC DNA]</scope>
    <source>
        <strain evidence="2">KCTC 42423</strain>
    </source>
</reference>
<dbReference type="EMBL" id="JBHULX010000003">
    <property type="protein sequence ID" value="MFD2590028.1"/>
    <property type="molecule type" value="Genomic_DNA"/>
</dbReference>
<evidence type="ECO:0000313" key="2">
    <source>
        <dbReference type="Proteomes" id="UP001597459"/>
    </source>
</evidence>
<evidence type="ECO:0000313" key="1">
    <source>
        <dbReference type="EMBL" id="MFD2590028.1"/>
    </source>
</evidence>
<comment type="caution">
    <text evidence="1">The sequence shown here is derived from an EMBL/GenBank/DDBJ whole genome shotgun (WGS) entry which is preliminary data.</text>
</comment>
<dbReference type="Proteomes" id="UP001597459">
    <property type="component" value="Unassembled WGS sequence"/>
</dbReference>
<protein>
    <submittedName>
        <fullName evidence="1">DUF4442 domain-containing protein</fullName>
    </submittedName>
</protein>
<accession>A0ABW5N603</accession>
<dbReference type="Gene3D" id="3.10.129.10">
    <property type="entry name" value="Hotdog Thioesterase"/>
    <property type="match status" value="1"/>
</dbReference>
<name>A0ABW5N603_9FLAO</name>
<keyword evidence="2" id="KW-1185">Reference proteome</keyword>
<dbReference type="Pfam" id="PF14539">
    <property type="entry name" value="DUF4442"/>
    <property type="match status" value="1"/>
</dbReference>
<proteinExistence type="predicted"/>
<sequence>MNKMTPGKINLFTMLKLPSAWLCGVRVKEISVASCQVSVRHRWINQNPFRSMFWAVQGMAAELTTGALVMGCIQRQKQKISMLVASNNATFSKKATGKILFSCNDGHLVEEAVQKAIETGEGQTITMKSIGRDAAGDEVSAFAFEWTIKVKQ</sequence>
<dbReference type="InterPro" id="IPR029069">
    <property type="entry name" value="HotDog_dom_sf"/>
</dbReference>
<organism evidence="1 2">
    <name type="scientific">Aquimarina hainanensis</name>
    <dbReference type="NCBI Taxonomy" id="1578017"/>
    <lineage>
        <taxon>Bacteria</taxon>
        <taxon>Pseudomonadati</taxon>
        <taxon>Bacteroidota</taxon>
        <taxon>Flavobacteriia</taxon>
        <taxon>Flavobacteriales</taxon>
        <taxon>Flavobacteriaceae</taxon>
        <taxon>Aquimarina</taxon>
    </lineage>
</organism>
<dbReference type="SUPFAM" id="SSF54637">
    <property type="entry name" value="Thioesterase/thiol ester dehydrase-isomerase"/>
    <property type="match status" value="1"/>
</dbReference>